<proteinExistence type="predicted"/>
<dbReference type="EMBL" id="ODYU01000918">
    <property type="protein sequence ID" value="SOQ36400.1"/>
    <property type="molecule type" value="Genomic_DNA"/>
</dbReference>
<evidence type="ECO:0000256" key="1">
    <source>
        <dbReference type="SAM" id="MobiDB-lite"/>
    </source>
</evidence>
<keyword evidence="2" id="KW-1133">Transmembrane helix</keyword>
<evidence type="ECO:0000256" key="2">
    <source>
        <dbReference type="SAM" id="Phobius"/>
    </source>
</evidence>
<sequence>MLQKETVKRLREDGLNLETKATWRKSKKNLTAKDSNVIQVSLFALLIAVASVQITADAPKKKIRIHLPQKVKHIHHHKKIYITQHPASSQYAPAFMPSAEGAVAVPSNVAMPTVANVLPLNSVEVYDESPTRLPGVSPAASKLLPLYRARGYYGPSPHEWDEQEYDLAPPPEPTDITYIPTAFSAPPAAPTAQPSYVPKRVKIVKLNEPPRKKVPRKVKAKRVVVRGKPGQLEEEHPVTTFHEHFYADLDGSGTIRKIRKPQRVEKIIDGDTEHIHTYSEEHIHKLVYDTDGSISGLAGPHPLIPVKNSLLAIPPDTITRFAGVGSMGTPAHLEYAAYNPREVTHDHIFHDHGEIPSDVDITKDHLPYSPRLTYNNHPIRIGLSGNKGLKSKYSQKYVKNHHKPAHYSDVTYYDNPYFTYQKIPQPTIEPASDQSLEDYRPIPHFKVKDKGNIKTRNVVPALYFGNGKQVSDYRLQQTSVPAPYAVSSTVVHDYKPHSAETVGLSKFNKNVYAYTNNYGDSYASSASNLYTSDNSPSFLNYPTKKGKKKSISTQNISFGGLDHQTTVDHLEDSGVSATSINGAATSGIDNYSYEQQQSTDSAQSTAFTIPESSPVHAYYSSMAAKALQGDQISYAEASNDNYQYAEAPSPSTTPFVATVATTTAASPTYYDTQSVEAVTTEVTTYETRPRNTHQDQEPEVPKPHKERRSRYKVIAISPKESHESGHYYRHSADGSSPGKLNYGDKI</sequence>
<reference evidence="3" key="1">
    <citation type="submission" date="2016-07" db="EMBL/GenBank/DDBJ databases">
        <authorList>
            <person name="Bretaudeau A."/>
        </authorList>
    </citation>
    <scope>NUCLEOTIDE SEQUENCE</scope>
    <source>
        <strain evidence="3">Rice</strain>
        <tissue evidence="3">Whole body</tissue>
    </source>
</reference>
<protein>
    <submittedName>
        <fullName evidence="3">SFRICE_019982</fullName>
    </submittedName>
</protein>
<gene>
    <name evidence="3" type="ORF">SFRICE_019982</name>
</gene>
<organism evidence="3">
    <name type="scientific">Spodoptera frugiperda</name>
    <name type="common">Fall armyworm</name>
    <dbReference type="NCBI Taxonomy" id="7108"/>
    <lineage>
        <taxon>Eukaryota</taxon>
        <taxon>Metazoa</taxon>
        <taxon>Ecdysozoa</taxon>
        <taxon>Arthropoda</taxon>
        <taxon>Hexapoda</taxon>
        <taxon>Insecta</taxon>
        <taxon>Pterygota</taxon>
        <taxon>Neoptera</taxon>
        <taxon>Endopterygota</taxon>
        <taxon>Lepidoptera</taxon>
        <taxon>Glossata</taxon>
        <taxon>Ditrysia</taxon>
        <taxon>Noctuoidea</taxon>
        <taxon>Noctuidae</taxon>
        <taxon>Amphipyrinae</taxon>
        <taxon>Spodoptera</taxon>
    </lineage>
</organism>
<feature type="region of interest" description="Disordered" evidence="1">
    <location>
        <begin position="685"/>
        <end position="746"/>
    </location>
</feature>
<keyword evidence="2" id="KW-0472">Membrane</keyword>
<keyword evidence="2" id="KW-0812">Transmembrane</keyword>
<feature type="transmembrane region" description="Helical" evidence="2">
    <location>
        <begin position="37"/>
        <end position="56"/>
    </location>
</feature>
<evidence type="ECO:0000313" key="3">
    <source>
        <dbReference type="EMBL" id="SOQ36400.1"/>
    </source>
</evidence>
<feature type="compositionally biased region" description="Basic and acidic residues" evidence="1">
    <location>
        <begin position="687"/>
        <end position="703"/>
    </location>
</feature>
<dbReference type="AlphaFoldDB" id="A0A2H1V6C1"/>
<name>A0A2H1V6C1_SPOFR</name>
<dbReference type="OrthoDB" id="7435533at2759"/>
<accession>A0A2H1V6C1</accession>
<feature type="compositionally biased region" description="Basic and acidic residues" evidence="1">
    <location>
        <begin position="719"/>
        <end position="732"/>
    </location>
</feature>